<dbReference type="Gene3D" id="1.10.760.10">
    <property type="entry name" value="Cytochrome c-like domain"/>
    <property type="match status" value="1"/>
</dbReference>
<dbReference type="FunFam" id="1.10.760.10:FF:000002">
    <property type="entry name" value="Cytochrome c1, heme protein"/>
    <property type="match status" value="1"/>
</dbReference>
<dbReference type="GO" id="GO:0006122">
    <property type="term" value="P:mitochondrial electron transport, ubiquinol to cytochrome c"/>
    <property type="evidence" value="ECO:0007669"/>
    <property type="project" value="TreeGrafter"/>
</dbReference>
<keyword evidence="13" id="KW-0472">Membrane</keyword>
<dbReference type="GO" id="GO:0005743">
    <property type="term" value="C:mitochondrial inner membrane"/>
    <property type="evidence" value="ECO:0007669"/>
    <property type="project" value="UniProtKB-SubCell"/>
</dbReference>
<gene>
    <name evidence="16" type="ORF">FSP39_002295</name>
</gene>
<evidence type="ECO:0000256" key="7">
    <source>
        <dbReference type="ARBA" id="ARBA00022723"/>
    </source>
</evidence>
<dbReference type="SUPFAM" id="SSF81496">
    <property type="entry name" value="Cytochrome c1 subunit of cytochrome bc1 complex (Ubiquinol-cytochrome c reductase), transmembrane anchor"/>
    <property type="match status" value="1"/>
</dbReference>
<feature type="binding site" description="axial binding residue" evidence="14">
    <location>
        <position position="105"/>
    </location>
    <ligand>
        <name>heme c</name>
        <dbReference type="ChEBI" id="CHEBI:61717"/>
    </ligand>
    <ligandPart>
        <name>Fe</name>
        <dbReference type="ChEBI" id="CHEBI:18248"/>
    </ligandPart>
</feature>
<keyword evidence="5" id="KW-0679">Respiratory chain</keyword>
<dbReference type="PROSITE" id="PS51007">
    <property type="entry name" value="CYTC"/>
    <property type="match status" value="1"/>
</dbReference>
<dbReference type="EMBL" id="VSWD01000012">
    <property type="protein sequence ID" value="KAK3085370.1"/>
    <property type="molecule type" value="Genomic_DNA"/>
</dbReference>
<dbReference type="InterPro" id="IPR009056">
    <property type="entry name" value="Cyt_c-like_dom"/>
</dbReference>
<protein>
    <recommendedName>
        <fullName evidence="15">Cytochrome c domain-containing protein</fullName>
    </recommendedName>
</protein>
<dbReference type="PANTHER" id="PTHR10266">
    <property type="entry name" value="CYTOCHROME C1"/>
    <property type="match status" value="1"/>
</dbReference>
<dbReference type="Proteomes" id="UP001186944">
    <property type="component" value="Unassembled WGS sequence"/>
</dbReference>
<evidence type="ECO:0000256" key="9">
    <source>
        <dbReference type="ARBA" id="ARBA00022982"/>
    </source>
</evidence>
<keyword evidence="9" id="KW-0249">Electron transport</keyword>
<evidence type="ECO:0000256" key="6">
    <source>
        <dbReference type="ARBA" id="ARBA00022692"/>
    </source>
</evidence>
<evidence type="ECO:0000256" key="4">
    <source>
        <dbReference type="ARBA" id="ARBA00022617"/>
    </source>
</evidence>
<comment type="cofactor">
    <cofactor evidence="14">
        <name>heme c</name>
        <dbReference type="ChEBI" id="CHEBI:61717"/>
    </cofactor>
    <text evidence="14">Binds 1 heme c group covalently per subunit.</text>
</comment>
<dbReference type="PRINTS" id="PR00603">
    <property type="entry name" value="CYTOCHROMEC1"/>
</dbReference>
<evidence type="ECO:0000256" key="13">
    <source>
        <dbReference type="ARBA" id="ARBA00023136"/>
    </source>
</evidence>
<dbReference type="SUPFAM" id="SSF46626">
    <property type="entry name" value="Cytochrome c"/>
    <property type="match status" value="1"/>
</dbReference>
<keyword evidence="12" id="KW-0496">Mitochondrion</keyword>
<organism evidence="16 17">
    <name type="scientific">Pinctada imbricata</name>
    <name type="common">Atlantic pearl-oyster</name>
    <name type="synonym">Pinctada martensii</name>
    <dbReference type="NCBI Taxonomy" id="66713"/>
    <lineage>
        <taxon>Eukaryota</taxon>
        <taxon>Metazoa</taxon>
        <taxon>Spiralia</taxon>
        <taxon>Lophotrochozoa</taxon>
        <taxon>Mollusca</taxon>
        <taxon>Bivalvia</taxon>
        <taxon>Autobranchia</taxon>
        <taxon>Pteriomorphia</taxon>
        <taxon>Pterioida</taxon>
        <taxon>Pterioidea</taxon>
        <taxon>Pteriidae</taxon>
        <taxon>Pinctada</taxon>
    </lineage>
</organism>
<proteinExistence type="inferred from homology"/>
<evidence type="ECO:0000256" key="5">
    <source>
        <dbReference type="ARBA" id="ARBA00022660"/>
    </source>
</evidence>
<feature type="domain" description="Cytochrome c" evidence="15">
    <location>
        <begin position="88"/>
        <end position="240"/>
    </location>
</feature>
<name>A0AA88XGY1_PINIB</name>
<keyword evidence="7 14" id="KW-0479">Metal-binding</keyword>
<accession>A0AA88XGY1</accession>
<evidence type="ECO:0000313" key="17">
    <source>
        <dbReference type="Proteomes" id="UP001186944"/>
    </source>
</evidence>
<dbReference type="PANTHER" id="PTHR10266:SF3">
    <property type="entry name" value="CYTOCHROME C1, HEME PROTEIN, MITOCHONDRIAL"/>
    <property type="match status" value="1"/>
</dbReference>
<evidence type="ECO:0000256" key="8">
    <source>
        <dbReference type="ARBA" id="ARBA00022792"/>
    </source>
</evidence>
<evidence type="ECO:0000259" key="15">
    <source>
        <dbReference type="PROSITE" id="PS51007"/>
    </source>
</evidence>
<dbReference type="GO" id="GO:0020037">
    <property type="term" value="F:heme binding"/>
    <property type="evidence" value="ECO:0007669"/>
    <property type="project" value="InterPro"/>
</dbReference>
<keyword evidence="17" id="KW-1185">Reference proteome</keyword>
<evidence type="ECO:0000256" key="12">
    <source>
        <dbReference type="ARBA" id="ARBA00023128"/>
    </source>
</evidence>
<evidence type="ECO:0000313" key="16">
    <source>
        <dbReference type="EMBL" id="KAK3085370.1"/>
    </source>
</evidence>
<dbReference type="InterPro" id="IPR002326">
    <property type="entry name" value="Cyt_c1"/>
</dbReference>
<dbReference type="GO" id="GO:0009055">
    <property type="term" value="F:electron transfer activity"/>
    <property type="evidence" value="ECO:0007669"/>
    <property type="project" value="InterPro"/>
</dbReference>
<evidence type="ECO:0000256" key="3">
    <source>
        <dbReference type="ARBA" id="ARBA00022448"/>
    </source>
</evidence>
<comment type="caution">
    <text evidence="16">The sequence shown here is derived from an EMBL/GenBank/DDBJ whole genome shotgun (WGS) entry which is preliminary data.</text>
</comment>
<dbReference type="Pfam" id="PF02167">
    <property type="entry name" value="Cytochrom_C1"/>
    <property type="match status" value="1"/>
</dbReference>
<feature type="binding site" description="covalent" evidence="14">
    <location>
        <position position="101"/>
    </location>
    <ligand>
        <name>heme c</name>
        <dbReference type="ChEBI" id="CHEBI:61717"/>
    </ligand>
</feature>
<evidence type="ECO:0000256" key="1">
    <source>
        <dbReference type="ARBA" id="ARBA00004273"/>
    </source>
</evidence>
<evidence type="ECO:0000256" key="10">
    <source>
        <dbReference type="ARBA" id="ARBA00022989"/>
    </source>
</evidence>
<dbReference type="GO" id="GO:0046872">
    <property type="term" value="F:metal ion binding"/>
    <property type="evidence" value="ECO:0007669"/>
    <property type="project" value="UniProtKB-KW"/>
</dbReference>
<dbReference type="Gene3D" id="1.20.5.100">
    <property type="entry name" value="Cytochrome c1, transmembrane anchor, C-terminal"/>
    <property type="match status" value="1"/>
</dbReference>
<dbReference type="InterPro" id="IPR036909">
    <property type="entry name" value="Cyt_c-like_dom_sf"/>
</dbReference>
<reference evidence="16" key="1">
    <citation type="submission" date="2019-08" db="EMBL/GenBank/DDBJ databases">
        <title>The improved chromosome-level genome for the pearl oyster Pinctada fucata martensii using PacBio sequencing and Hi-C.</title>
        <authorList>
            <person name="Zheng Z."/>
        </authorList>
    </citation>
    <scope>NUCLEOTIDE SEQUENCE</scope>
    <source>
        <strain evidence="16">ZZ-2019</strain>
        <tissue evidence="16">Adductor muscle</tissue>
    </source>
</reference>
<dbReference type="AlphaFoldDB" id="A0AA88XGY1"/>
<keyword evidence="4 14" id="KW-0349">Heme</keyword>
<keyword evidence="6" id="KW-0812">Transmembrane</keyword>
<keyword evidence="3" id="KW-0813">Transport</keyword>
<keyword evidence="8" id="KW-0999">Mitochondrion inner membrane</keyword>
<comment type="subcellular location">
    <subcellularLocation>
        <location evidence="1">Mitochondrion inner membrane</location>
    </subcellularLocation>
</comment>
<keyword evidence="10" id="KW-1133">Transmembrane helix</keyword>
<comment type="similarity">
    <text evidence="2">Belongs to the cytochrome c family.</text>
</comment>
<evidence type="ECO:0000256" key="14">
    <source>
        <dbReference type="PIRSR" id="PIRSR602326-1"/>
    </source>
</evidence>
<sequence>MAAVVNRVSRQALLKAKSLQHNQQANFGNFSKRTKNIALGALGLAAAGGTVATAVACGGAVHAATELILHAPRMPWPHQGLFTDFDKRSVKRGYQVYKQVCAACHSLEYVRFREMIGVIFSRDEAKAEAAEFQVLDGPDPEGHMFRRPGLLIDAFPSPYDNVEAAKAANNGVAPPDLSYQVKAAHQGPDYIFSLLTGYRDPPAGVTLMEGVHYNPYYEGGLIAMAQALYDDIIEYDDGTPATQAQLAKDVTTFLLWASNPDMEVRKRAWLKCTIGLLVIGLSSYYWKRLKWVSLKSSKFMFTKSKPTTDKYLKKK</sequence>
<evidence type="ECO:0000256" key="11">
    <source>
        <dbReference type="ARBA" id="ARBA00023004"/>
    </source>
</evidence>
<dbReference type="InterPro" id="IPR021157">
    <property type="entry name" value="Cyt_c1_TM_anchor_C"/>
</dbReference>
<evidence type="ECO:0000256" key="2">
    <source>
        <dbReference type="ARBA" id="ARBA00006488"/>
    </source>
</evidence>
<feature type="binding site" description="covalent" evidence="14">
    <location>
        <position position="224"/>
    </location>
    <ligand>
        <name>heme c</name>
        <dbReference type="ChEBI" id="CHEBI:61717"/>
    </ligand>
</feature>
<keyword evidence="11 14" id="KW-0408">Iron</keyword>
<feature type="binding site" description="covalent" evidence="14">
    <location>
        <position position="104"/>
    </location>
    <ligand>
        <name>heme c</name>
        <dbReference type="ChEBI" id="CHEBI:61717"/>
    </ligand>
</feature>